<dbReference type="PRINTS" id="PR00413">
    <property type="entry name" value="HADHALOGNASE"/>
</dbReference>
<evidence type="ECO:0000313" key="2">
    <source>
        <dbReference type="Proteomes" id="UP000216300"/>
    </source>
</evidence>
<dbReference type="AlphaFoldDB" id="A0A255EM45"/>
<dbReference type="InterPro" id="IPR036412">
    <property type="entry name" value="HAD-like_sf"/>
</dbReference>
<comment type="caution">
    <text evidence="1">The sequence shown here is derived from an EMBL/GenBank/DDBJ whole genome shotgun (WGS) entry which is preliminary data.</text>
</comment>
<dbReference type="EMBL" id="NMVJ01000001">
    <property type="protein sequence ID" value="OYN92629.1"/>
    <property type="molecule type" value="Genomic_DNA"/>
</dbReference>
<evidence type="ECO:0008006" key="3">
    <source>
        <dbReference type="Google" id="ProtNLM"/>
    </source>
</evidence>
<dbReference type="InterPro" id="IPR023214">
    <property type="entry name" value="HAD_sf"/>
</dbReference>
<name>A0A255EM45_9ACTN</name>
<dbReference type="Gene3D" id="3.40.50.1000">
    <property type="entry name" value="HAD superfamily/HAD-like"/>
    <property type="match status" value="1"/>
</dbReference>
<reference evidence="1 2" key="1">
    <citation type="submission" date="2017-07" db="EMBL/GenBank/DDBJ databases">
        <title>Draft whole genome sequences of clinical Proprionibacteriaceae strains.</title>
        <authorList>
            <person name="Bernier A.-M."/>
            <person name="Bernard K."/>
            <person name="Domingo M.-C."/>
        </authorList>
    </citation>
    <scope>NUCLEOTIDE SEQUENCE [LARGE SCALE GENOMIC DNA]</scope>
    <source>
        <strain evidence="1 2">NML 150081</strain>
    </source>
</reference>
<dbReference type="Proteomes" id="UP000216300">
    <property type="component" value="Unassembled WGS sequence"/>
</dbReference>
<gene>
    <name evidence="1" type="ORF">CGZ91_03915</name>
</gene>
<protein>
    <recommendedName>
        <fullName evidence="3">HAD family phosphatase</fullName>
    </recommendedName>
</protein>
<organism evidence="1 2">
    <name type="scientific">Parenemella sanctibonifatiensis</name>
    <dbReference type="NCBI Taxonomy" id="2016505"/>
    <lineage>
        <taxon>Bacteria</taxon>
        <taxon>Bacillati</taxon>
        <taxon>Actinomycetota</taxon>
        <taxon>Actinomycetes</taxon>
        <taxon>Propionibacteriales</taxon>
        <taxon>Propionibacteriaceae</taxon>
        <taxon>Parenemella</taxon>
    </lineage>
</organism>
<dbReference type="SUPFAM" id="SSF56784">
    <property type="entry name" value="HAD-like"/>
    <property type="match status" value="1"/>
</dbReference>
<dbReference type="Pfam" id="PF00702">
    <property type="entry name" value="Hydrolase"/>
    <property type="match status" value="1"/>
</dbReference>
<keyword evidence="2" id="KW-1185">Reference proteome</keyword>
<dbReference type="InterPro" id="IPR006439">
    <property type="entry name" value="HAD-SF_hydro_IA"/>
</dbReference>
<evidence type="ECO:0000313" key="1">
    <source>
        <dbReference type="EMBL" id="OYN92629.1"/>
    </source>
</evidence>
<sequence length="217" mass="23380">MSSQEVPRFAAVLNRVRTLALAADAVVFDLDGVVREFDTEPTRLAANSLGLESEQFVGVLFAPDVMAKVVVGDTSFAEWADLSHRKLVELGAEPESALAALRRWEDHRGMPIRETADLIEELDAIGTPVFVFTNGTDNVANEMRQVGLAHLVDSVLNSAELGVAKPDPRAYAAAHAAIEARAGHPLERSAVVFTDDREDNVTAAQAFGWQAVAFVAD</sequence>
<dbReference type="PANTHER" id="PTHR43611:SF3">
    <property type="entry name" value="FLAVIN MONONUCLEOTIDE HYDROLASE 1, CHLOROPLATIC"/>
    <property type="match status" value="1"/>
</dbReference>
<dbReference type="RefSeq" id="WP_094452679.1">
    <property type="nucleotide sequence ID" value="NZ_NMVJ01000001.1"/>
</dbReference>
<dbReference type="OrthoDB" id="9795007at2"/>
<accession>A0A255EM45</accession>
<dbReference type="SFLD" id="SFLDG01129">
    <property type="entry name" value="C1.5:_HAD__Beta-PGM__Phosphata"/>
    <property type="match status" value="1"/>
</dbReference>
<dbReference type="PANTHER" id="PTHR43611">
    <property type="entry name" value="ALPHA-D-GLUCOSE 1-PHOSPHATE PHOSPHATASE"/>
    <property type="match status" value="1"/>
</dbReference>
<dbReference type="SFLD" id="SFLDS00003">
    <property type="entry name" value="Haloacid_Dehalogenase"/>
    <property type="match status" value="1"/>
</dbReference>
<proteinExistence type="predicted"/>